<reference evidence="2 3" key="1">
    <citation type="submission" date="2017-06" db="EMBL/GenBank/DDBJ databases">
        <authorList>
            <person name="Kim H.J."/>
            <person name="Triplett B.A."/>
        </authorList>
    </citation>
    <scope>NUCLEOTIDE SEQUENCE [LARGE SCALE GENOMIC DNA]</scope>
    <source>
        <strain evidence="2 3">DSM 18704</strain>
    </source>
</reference>
<protein>
    <submittedName>
        <fullName evidence="2">Uncharacterized protein</fullName>
    </submittedName>
</protein>
<dbReference type="Proteomes" id="UP000198356">
    <property type="component" value="Unassembled WGS sequence"/>
</dbReference>
<feature type="signal peptide" evidence="1">
    <location>
        <begin position="1"/>
        <end position="24"/>
    </location>
</feature>
<sequence length="386" mass="41699">MAASSRWRCCALALLLLVCLRLGAQNPQPDPYSETAAPTPERIATLLKSGDPRDRAWGAFHAVRTKDASFLPELTGLAERWEPLPHPALDHPVPPLDTRQHNELDAMAAVLDGVIQFNGKLSPKVLLALADDLPAQAAVLLSRLSQSEQEPVLMAIFTNPKPANWVETRFSAQMLTLKPPPTFAARLMHDMKIPATIYVVDSIVGGMGSNNDCGAFSNVGKAGWPAAGQYSLRERPASDKFISIPVVRGLHPLYAVRMVRGLALTVTSTCDLRPLTAAVRIELLSQMLGAAPDKALGIAAPAGTTIPATSTAEYEKSLAEFVTVQLDTFQAVERRLTAKGYVSLDEMAGGASEPELVLTLADYRQDKSFELPKIAFNRGRVSWSGQ</sequence>
<dbReference type="OrthoDB" id="9936083at2"/>
<name>A0A239D0L3_9BACT</name>
<evidence type="ECO:0000313" key="2">
    <source>
        <dbReference type="EMBL" id="SNS25759.1"/>
    </source>
</evidence>
<dbReference type="AlphaFoldDB" id="A0A239D0L3"/>
<feature type="chain" id="PRO_5012398941" evidence="1">
    <location>
        <begin position="25"/>
        <end position="386"/>
    </location>
</feature>
<evidence type="ECO:0000256" key="1">
    <source>
        <dbReference type="SAM" id="SignalP"/>
    </source>
</evidence>
<dbReference type="EMBL" id="FZOU01000001">
    <property type="protein sequence ID" value="SNS25759.1"/>
    <property type="molecule type" value="Genomic_DNA"/>
</dbReference>
<accession>A0A239D0L3</accession>
<proteinExistence type="predicted"/>
<evidence type="ECO:0000313" key="3">
    <source>
        <dbReference type="Proteomes" id="UP000198356"/>
    </source>
</evidence>
<keyword evidence="3" id="KW-1185">Reference proteome</keyword>
<gene>
    <name evidence="2" type="ORF">SAMN05421770_101218</name>
</gene>
<dbReference type="RefSeq" id="WP_142988148.1">
    <property type="nucleotide sequence ID" value="NZ_FZOU01000001.1"/>
</dbReference>
<keyword evidence="1" id="KW-0732">Signal</keyword>
<organism evidence="2 3">
    <name type="scientific">Granulicella rosea</name>
    <dbReference type="NCBI Taxonomy" id="474952"/>
    <lineage>
        <taxon>Bacteria</taxon>
        <taxon>Pseudomonadati</taxon>
        <taxon>Acidobacteriota</taxon>
        <taxon>Terriglobia</taxon>
        <taxon>Terriglobales</taxon>
        <taxon>Acidobacteriaceae</taxon>
        <taxon>Granulicella</taxon>
    </lineage>
</organism>